<sequence>MTSAEEFLPQIAILDDLAWLISQVWLGGRSFTFYAVNQYHVLCDRKSRNVVGRNSNGGRRLGNISLQRIQRGYNRLRSEGSSKRRPTVHTDRGSKWNVFSNGEIFLRRKEDFIPESSFIPSCSIFRSMQRSREGKIRIYNNVDRAFEYRTNVNLDSNWLENYMYRNNVYFDAVRVIGKDKENLRAIHKDTKKEVLRINVEENGEENGDTGRMMKKA</sequence>
<dbReference type="EMBL" id="JAYRBN010000038">
    <property type="protein sequence ID" value="KAL2746107.1"/>
    <property type="molecule type" value="Genomic_DNA"/>
</dbReference>
<accession>A0ABD2CLY8</accession>
<evidence type="ECO:0000313" key="2">
    <source>
        <dbReference type="Proteomes" id="UP001607303"/>
    </source>
</evidence>
<keyword evidence="2" id="KW-1185">Reference proteome</keyword>
<name>A0ABD2CLY8_VESMC</name>
<protein>
    <submittedName>
        <fullName evidence="1">Myb-like protein X</fullName>
    </submittedName>
</protein>
<gene>
    <name evidence="1" type="ORF">V1477_005764</name>
</gene>
<proteinExistence type="predicted"/>
<dbReference type="AlphaFoldDB" id="A0ABD2CLY8"/>
<reference evidence="1 2" key="1">
    <citation type="journal article" date="2024" name="Ann. Entomol. Soc. Am.">
        <title>Genomic analyses of the southern and eastern yellowjacket wasps (Hymenoptera: Vespidae) reveal evolutionary signatures of social life.</title>
        <authorList>
            <person name="Catto M.A."/>
            <person name="Caine P.B."/>
            <person name="Orr S.E."/>
            <person name="Hunt B.G."/>
            <person name="Goodisman M.A.D."/>
        </authorList>
    </citation>
    <scope>NUCLEOTIDE SEQUENCE [LARGE SCALE GENOMIC DNA]</scope>
    <source>
        <strain evidence="1">232</strain>
        <tissue evidence="1">Head and thorax</tissue>
    </source>
</reference>
<organism evidence="1 2">
    <name type="scientific">Vespula maculifrons</name>
    <name type="common">Eastern yellow jacket</name>
    <name type="synonym">Wasp</name>
    <dbReference type="NCBI Taxonomy" id="7453"/>
    <lineage>
        <taxon>Eukaryota</taxon>
        <taxon>Metazoa</taxon>
        <taxon>Ecdysozoa</taxon>
        <taxon>Arthropoda</taxon>
        <taxon>Hexapoda</taxon>
        <taxon>Insecta</taxon>
        <taxon>Pterygota</taxon>
        <taxon>Neoptera</taxon>
        <taxon>Endopterygota</taxon>
        <taxon>Hymenoptera</taxon>
        <taxon>Apocrita</taxon>
        <taxon>Aculeata</taxon>
        <taxon>Vespoidea</taxon>
        <taxon>Vespidae</taxon>
        <taxon>Vespinae</taxon>
        <taxon>Vespula</taxon>
    </lineage>
</organism>
<dbReference type="Proteomes" id="UP001607303">
    <property type="component" value="Unassembled WGS sequence"/>
</dbReference>
<comment type="caution">
    <text evidence="1">The sequence shown here is derived from an EMBL/GenBank/DDBJ whole genome shotgun (WGS) entry which is preliminary data.</text>
</comment>
<evidence type="ECO:0000313" key="1">
    <source>
        <dbReference type="EMBL" id="KAL2746107.1"/>
    </source>
</evidence>